<proteinExistence type="predicted"/>
<dbReference type="KEGG" id="cfus:CYFUS_002671"/>
<name>A0A250J156_9BACT</name>
<evidence type="ECO:0000313" key="1">
    <source>
        <dbReference type="EMBL" id="ATB37250.1"/>
    </source>
</evidence>
<protein>
    <submittedName>
        <fullName evidence="1">Transposase</fullName>
    </submittedName>
</protein>
<dbReference type="EMBL" id="CP022098">
    <property type="protein sequence ID" value="ATB37250.1"/>
    <property type="molecule type" value="Genomic_DNA"/>
</dbReference>
<gene>
    <name evidence="1" type="ORF">CYFUS_002671</name>
</gene>
<dbReference type="Proteomes" id="UP000217257">
    <property type="component" value="Chromosome"/>
</dbReference>
<sequence length="80" mass="8502">MDAHLGGGGSGESDDQEEFLAPIRGGMNVALNAIVERFTQRSPVTDPRAAKKKVKKGYAPGEAVRKHVATARVLKGEKLS</sequence>
<reference evidence="1 2" key="1">
    <citation type="submission" date="2017-06" db="EMBL/GenBank/DDBJ databases">
        <title>Sequencing and comparative analysis of myxobacterial genomes.</title>
        <authorList>
            <person name="Rupp O."/>
            <person name="Goesmann A."/>
            <person name="Sogaard-Andersen L."/>
        </authorList>
    </citation>
    <scope>NUCLEOTIDE SEQUENCE [LARGE SCALE GENOMIC DNA]</scope>
    <source>
        <strain evidence="1 2">DSM 52655</strain>
    </source>
</reference>
<accession>A0A250J156</accession>
<evidence type="ECO:0000313" key="2">
    <source>
        <dbReference type="Proteomes" id="UP000217257"/>
    </source>
</evidence>
<dbReference type="AlphaFoldDB" id="A0A250J156"/>
<organism evidence="1 2">
    <name type="scientific">Cystobacter fuscus</name>
    <dbReference type="NCBI Taxonomy" id="43"/>
    <lineage>
        <taxon>Bacteria</taxon>
        <taxon>Pseudomonadati</taxon>
        <taxon>Myxococcota</taxon>
        <taxon>Myxococcia</taxon>
        <taxon>Myxococcales</taxon>
        <taxon>Cystobacterineae</taxon>
        <taxon>Archangiaceae</taxon>
        <taxon>Cystobacter</taxon>
    </lineage>
</organism>